<evidence type="ECO:0000256" key="1">
    <source>
        <dbReference type="ARBA" id="ARBA00004328"/>
    </source>
</evidence>
<dbReference type="EMBL" id="MN661046">
    <property type="protein sequence ID" value="QHA33701.1"/>
    <property type="molecule type" value="Genomic_RNA"/>
</dbReference>
<name>A0A6B9KGL9_9VIRU</name>
<keyword evidence="5" id="KW-0067">ATP-binding</keyword>
<organism evidence="5">
    <name type="scientific">Murindo virus</name>
    <dbReference type="NCBI Taxonomy" id="2689363"/>
    <lineage>
        <taxon>Viruses</taxon>
        <taxon>Riboviria</taxon>
        <taxon>Orthornavirae</taxon>
        <taxon>Kitrinoviricota</taxon>
        <taxon>Alsuviricetes</taxon>
        <taxon>Tymovirales</taxon>
        <taxon>Tymoviridae</taxon>
    </lineage>
</organism>
<sequence length="218" mass="23541">MEFILDAVLPLVADKVYSALTPKSTDTPTPAMLPSDINHVTPLPLPIQQVTAPVKKPPTPLSSVKIPFQHLYYDLTGTESKTASTTVVELAPIRQLTRFYRVAQLENVEAVIFAGSASVENPVTVDLVWTTADITSAEPITTPGGIRFTIGGLNVTNSGILPCPLHLINPIIKAPVSFHDSPRLCVKFHQTHNTVTTQKSASIVIRGTLILSEPSIYV</sequence>
<comment type="subcellular location">
    <subcellularLocation>
        <location evidence="1">Virion</location>
    </subcellularLocation>
</comment>
<protein>
    <submittedName>
        <fullName evidence="5">Viral helicase</fullName>
    </submittedName>
</protein>
<dbReference type="GO" id="GO:0005198">
    <property type="term" value="F:structural molecule activity"/>
    <property type="evidence" value="ECO:0007669"/>
    <property type="project" value="InterPro"/>
</dbReference>
<keyword evidence="5" id="KW-0347">Helicase</keyword>
<evidence type="ECO:0000259" key="4">
    <source>
        <dbReference type="Pfam" id="PF00983"/>
    </source>
</evidence>
<dbReference type="InterPro" id="IPR000574">
    <property type="entry name" value="Tymo_coat"/>
</dbReference>
<keyword evidence="3" id="KW-0946">Virion</keyword>
<evidence type="ECO:0000313" key="5">
    <source>
        <dbReference type="EMBL" id="QHA33701.1"/>
    </source>
</evidence>
<reference evidence="5" key="1">
    <citation type="submission" date="2019-10" db="EMBL/GenBank/DDBJ databases">
        <authorList>
            <person name="Nitsche A."/>
            <person name="Hankeln T."/>
            <person name="Acosta O."/>
            <person name="Velez I.D."/>
            <person name="Schiemann D.J."/>
        </authorList>
    </citation>
    <scope>NUCLEOTIDE SEQUENCE</scope>
    <source>
        <strain evidence="5">Anda 1750-5</strain>
    </source>
</reference>
<feature type="domain" description="Tymovirus coat protein" evidence="4">
    <location>
        <begin position="58"/>
        <end position="216"/>
    </location>
</feature>
<proteinExistence type="predicted"/>
<dbReference type="InterPro" id="IPR029053">
    <property type="entry name" value="Viral_coat"/>
</dbReference>
<evidence type="ECO:0000256" key="3">
    <source>
        <dbReference type="ARBA" id="ARBA00022844"/>
    </source>
</evidence>
<dbReference type="SUPFAM" id="SSF88633">
    <property type="entry name" value="Positive stranded ssRNA viruses"/>
    <property type="match status" value="1"/>
</dbReference>
<dbReference type="GO" id="GO:0019028">
    <property type="term" value="C:viral capsid"/>
    <property type="evidence" value="ECO:0007669"/>
    <property type="project" value="UniProtKB-KW"/>
</dbReference>
<evidence type="ECO:0000256" key="2">
    <source>
        <dbReference type="ARBA" id="ARBA00022561"/>
    </source>
</evidence>
<keyword evidence="5" id="KW-0378">Hydrolase</keyword>
<dbReference type="Pfam" id="PF00983">
    <property type="entry name" value="Tymo_coat"/>
    <property type="match status" value="1"/>
</dbReference>
<keyword evidence="5" id="KW-0547">Nucleotide-binding</keyword>
<accession>A0A6B9KGL9</accession>
<keyword evidence="2" id="KW-0167">Capsid protein</keyword>
<dbReference type="Gene3D" id="2.60.120.20">
    <property type="match status" value="1"/>
</dbReference>
<dbReference type="GO" id="GO:0004386">
    <property type="term" value="F:helicase activity"/>
    <property type="evidence" value="ECO:0007669"/>
    <property type="project" value="UniProtKB-KW"/>
</dbReference>